<evidence type="ECO:0000259" key="7">
    <source>
        <dbReference type="PROSITE" id="PS50845"/>
    </source>
</evidence>
<dbReference type="PROSITE" id="PS50845">
    <property type="entry name" value="RETICULON"/>
    <property type="match status" value="1"/>
</dbReference>
<keyword evidence="4 6" id="KW-1133">Transmembrane helix</keyword>
<protein>
    <recommendedName>
        <fullName evidence="6">Reticulon-like protein</fullName>
    </recommendedName>
</protein>
<evidence type="ECO:0000256" key="1">
    <source>
        <dbReference type="ARBA" id="ARBA00004477"/>
    </source>
</evidence>
<keyword evidence="3 6" id="KW-0256">Endoplasmic reticulum</keyword>
<feature type="domain" description="Reticulon" evidence="7">
    <location>
        <begin position="56"/>
        <end position="244"/>
    </location>
</feature>
<comment type="subcellular location">
    <subcellularLocation>
        <location evidence="1 6">Endoplasmic reticulum membrane</location>
        <topology evidence="1 6">Multi-pass membrane protein</topology>
    </subcellularLocation>
</comment>
<evidence type="ECO:0000256" key="2">
    <source>
        <dbReference type="ARBA" id="ARBA00022692"/>
    </source>
</evidence>
<dbReference type="Proteomes" id="UP000887566">
    <property type="component" value="Unplaced"/>
</dbReference>
<evidence type="ECO:0000256" key="5">
    <source>
        <dbReference type="ARBA" id="ARBA00023136"/>
    </source>
</evidence>
<dbReference type="GO" id="GO:0005789">
    <property type="term" value="C:endoplasmic reticulum membrane"/>
    <property type="evidence" value="ECO:0007669"/>
    <property type="project" value="UniProtKB-SubCell"/>
</dbReference>
<dbReference type="Pfam" id="PF02453">
    <property type="entry name" value="Reticulon"/>
    <property type="match status" value="1"/>
</dbReference>
<keyword evidence="5 6" id="KW-0472">Membrane</keyword>
<reference evidence="9" key="1">
    <citation type="submission" date="2022-11" db="UniProtKB">
        <authorList>
            <consortium name="WormBaseParasite"/>
        </authorList>
    </citation>
    <scope>IDENTIFICATION</scope>
</reference>
<evidence type="ECO:0000256" key="4">
    <source>
        <dbReference type="ARBA" id="ARBA00022989"/>
    </source>
</evidence>
<evidence type="ECO:0000256" key="6">
    <source>
        <dbReference type="RuleBase" id="RU363132"/>
    </source>
</evidence>
<keyword evidence="8" id="KW-1185">Reference proteome</keyword>
<evidence type="ECO:0000256" key="3">
    <source>
        <dbReference type="ARBA" id="ARBA00022824"/>
    </source>
</evidence>
<dbReference type="InterPro" id="IPR046964">
    <property type="entry name" value="RTN1-4"/>
</dbReference>
<accession>A0A914WWR0</accession>
<dbReference type="PANTHER" id="PTHR45799:SF2">
    <property type="entry name" value="RETICULON-LIKE PROTEIN"/>
    <property type="match status" value="1"/>
</dbReference>
<dbReference type="PANTHER" id="PTHR45799">
    <property type="entry name" value="RETICULON-LIKE PROTEIN"/>
    <property type="match status" value="1"/>
</dbReference>
<evidence type="ECO:0000313" key="9">
    <source>
        <dbReference type="WBParaSite" id="PSAMB.scaffold553size47335.g7163.t1"/>
    </source>
</evidence>
<dbReference type="Gene3D" id="1.20.5.2480">
    <property type="match status" value="1"/>
</dbReference>
<proteinExistence type="predicted"/>
<dbReference type="InterPro" id="IPR003388">
    <property type="entry name" value="Reticulon"/>
</dbReference>
<sequence>MSKFVSLVRALLALITFIVNTTCRWGLNMGVLFTVILCVHNVSQMSKEALKRRKEVLDLIYWRDPRKSAVVLVATLALLICLATFSLVTVVSYAGLTLLAVTLSFRVYKTVLAQIQKTDAANPFQPYLEKDLTLPQERVHQQVDVLLEHAQQVVRQLRRLFLVEDIVDTVKFGLLLWALTYVGACFSGLTLVVLAVLGVFTIPKFYDVYKEPIDKNLAVVKGHVDNTTQLVQDKLPFLKKQKVQ</sequence>
<keyword evidence="2 6" id="KW-0812">Transmembrane</keyword>
<feature type="transmembrane region" description="Helical" evidence="6">
    <location>
        <begin position="70"/>
        <end position="96"/>
    </location>
</feature>
<dbReference type="GO" id="GO:0030424">
    <property type="term" value="C:axon"/>
    <property type="evidence" value="ECO:0007669"/>
    <property type="project" value="TreeGrafter"/>
</dbReference>
<dbReference type="WBParaSite" id="PSAMB.scaffold553size47335.g7163.t1">
    <property type="protein sequence ID" value="PSAMB.scaffold553size47335.g7163.t1"/>
    <property type="gene ID" value="PSAMB.scaffold553size47335.g7163"/>
</dbReference>
<dbReference type="AlphaFoldDB" id="A0A914WWR0"/>
<evidence type="ECO:0000313" key="8">
    <source>
        <dbReference type="Proteomes" id="UP000887566"/>
    </source>
</evidence>
<feature type="transmembrane region" description="Helical" evidence="6">
    <location>
        <begin position="174"/>
        <end position="200"/>
    </location>
</feature>
<organism evidence="8 9">
    <name type="scientific">Plectus sambesii</name>
    <dbReference type="NCBI Taxonomy" id="2011161"/>
    <lineage>
        <taxon>Eukaryota</taxon>
        <taxon>Metazoa</taxon>
        <taxon>Ecdysozoa</taxon>
        <taxon>Nematoda</taxon>
        <taxon>Chromadorea</taxon>
        <taxon>Plectida</taxon>
        <taxon>Plectina</taxon>
        <taxon>Plectoidea</taxon>
        <taxon>Plectidae</taxon>
        <taxon>Plectus</taxon>
    </lineage>
</organism>
<name>A0A914WWR0_9BILA</name>